<gene>
    <name evidence="14" type="ORF">FA14DRAFT_175121</name>
</gene>
<dbReference type="AlphaFoldDB" id="A0A316V423"/>
<feature type="domain" description="Pre-mRNA-splicing factor Syf1-like N-terminal HAT-repeats" evidence="13">
    <location>
        <begin position="60"/>
        <end position="206"/>
    </location>
</feature>
<dbReference type="RefSeq" id="XP_025352599.1">
    <property type="nucleotide sequence ID" value="XM_025500577.1"/>
</dbReference>
<dbReference type="FunFam" id="1.25.40.10:FF:000048">
    <property type="entry name" value="Cell cycle control protein"/>
    <property type="match status" value="1"/>
</dbReference>
<keyword evidence="5" id="KW-0747">Spliceosome</keyword>
<evidence type="ECO:0000256" key="2">
    <source>
        <dbReference type="ARBA" id="ARBA00008644"/>
    </source>
</evidence>
<dbReference type="GO" id="GO:0000245">
    <property type="term" value="P:spliceosomal complex assembly"/>
    <property type="evidence" value="ECO:0007669"/>
    <property type="project" value="TreeGrafter"/>
</dbReference>
<accession>A0A316V423</accession>
<keyword evidence="6" id="KW-0677">Repeat</keyword>
<dbReference type="GO" id="GO:0071011">
    <property type="term" value="C:precatalytic spliceosome"/>
    <property type="evidence" value="ECO:0007669"/>
    <property type="project" value="TreeGrafter"/>
</dbReference>
<proteinExistence type="inferred from homology"/>
<keyword evidence="4" id="KW-0507">mRNA processing</keyword>
<dbReference type="OrthoDB" id="541719at2759"/>
<dbReference type="InterPro" id="IPR019734">
    <property type="entry name" value="TPR_rpt"/>
</dbReference>
<evidence type="ECO:0000256" key="6">
    <source>
        <dbReference type="ARBA" id="ARBA00022737"/>
    </source>
</evidence>
<dbReference type="SUPFAM" id="SSF48452">
    <property type="entry name" value="TPR-like"/>
    <property type="match status" value="3"/>
</dbReference>
<evidence type="ECO:0000259" key="13">
    <source>
        <dbReference type="Pfam" id="PF23233"/>
    </source>
</evidence>
<dbReference type="Pfam" id="PF23231">
    <property type="entry name" value="HAT_Syf1_CNRKL1_C"/>
    <property type="match status" value="2"/>
</dbReference>
<dbReference type="FunCoup" id="A0A316V423">
    <property type="interactions" value="702"/>
</dbReference>
<dbReference type="PROSITE" id="PS50005">
    <property type="entry name" value="TPR"/>
    <property type="match status" value="1"/>
</dbReference>
<dbReference type="InterPro" id="IPR055430">
    <property type="entry name" value="HAT_Syf1_CNRKL1_C"/>
</dbReference>
<comment type="function">
    <text evidence="9">Involved in pre-mRNA splicing and cell cycle progression. Required for the spliceosome assembly and initiation of the DNA replication.</text>
</comment>
<reference evidence="14 15" key="1">
    <citation type="journal article" date="2018" name="Mol. Biol. Evol.">
        <title>Broad Genomic Sampling Reveals a Smut Pathogenic Ancestry of the Fungal Clade Ustilaginomycotina.</title>
        <authorList>
            <person name="Kijpornyongpan T."/>
            <person name="Mondo S.J."/>
            <person name="Barry K."/>
            <person name="Sandor L."/>
            <person name="Lee J."/>
            <person name="Lipzen A."/>
            <person name="Pangilinan J."/>
            <person name="LaButti K."/>
            <person name="Hainaut M."/>
            <person name="Henrissat B."/>
            <person name="Grigoriev I.V."/>
            <person name="Spatafora J.W."/>
            <person name="Aime M.C."/>
        </authorList>
    </citation>
    <scope>NUCLEOTIDE SEQUENCE [LARGE SCALE GENOMIC DNA]</scope>
    <source>
        <strain evidence="14 15">MCA 3882</strain>
    </source>
</reference>
<evidence type="ECO:0000256" key="1">
    <source>
        <dbReference type="ARBA" id="ARBA00004123"/>
    </source>
</evidence>
<feature type="region of interest" description="Disordered" evidence="11">
    <location>
        <begin position="586"/>
        <end position="616"/>
    </location>
</feature>
<feature type="domain" description="Pre-mRNA-splicing factor Syf1/CRNKL1-like C-terminal HAT-repeats" evidence="12">
    <location>
        <begin position="406"/>
        <end position="603"/>
    </location>
</feature>
<dbReference type="Proteomes" id="UP000245771">
    <property type="component" value="Unassembled WGS sequence"/>
</dbReference>
<feature type="compositionally biased region" description="Polar residues" evidence="11">
    <location>
        <begin position="762"/>
        <end position="771"/>
    </location>
</feature>
<dbReference type="InterPro" id="IPR011990">
    <property type="entry name" value="TPR-like_helical_dom_sf"/>
</dbReference>
<dbReference type="PANTHER" id="PTHR11246">
    <property type="entry name" value="PRE-MRNA SPLICING FACTOR"/>
    <property type="match status" value="1"/>
</dbReference>
<evidence type="ECO:0000256" key="8">
    <source>
        <dbReference type="ARBA" id="ARBA00023242"/>
    </source>
</evidence>
<evidence type="ECO:0000256" key="11">
    <source>
        <dbReference type="SAM" id="MobiDB-lite"/>
    </source>
</evidence>
<keyword evidence="8" id="KW-0539">Nucleus</keyword>
<dbReference type="GO" id="GO:0000974">
    <property type="term" value="C:Prp19 complex"/>
    <property type="evidence" value="ECO:0007669"/>
    <property type="project" value="TreeGrafter"/>
</dbReference>
<keyword evidence="10" id="KW-0802">TPR repeat</keyword>
<dbReference type="InterPro" id="IPR003107">
    <property type="entry name" value="HAT"/>
</dbReference>
<evidence type="ECO:0000256" key="7">
    <source>
        <dbReference type="ARBA" id="ARBA00023187"/>
    </source>
</evidence>
<keyword evidence="7" id="KW-0508">mRNA splicing</keyword>
<evidence type="ECO:0000256" key="9">
    <source>
        <dbReference type="ARBA" id="ARBA00037040"/>
    </source>
</evidence>
<dbReference type="InParanoid" id="A0A316V423"/>
<dbReference type="PANTHER" id="PTHR11246:SF3">
    <property type="entry name" value="CROOKED NECK-LIKE PROTEIN 1"/>
    <property type="match status" value="1"/>
</dbReference>
<dbReference type="InterPro" id="IPR045075">
    <property type="entry name" value="Syf1-like"/>
</dbReference>
<dbReference type="GO" id="GO:0071014">
    <property type="term" value="C:post-mRNA release spliceosomal complex"/>
    <property type="evidence" value="ECO:0007669"/>
    <property type="project" value="TreeGrafter"/>
</dbReference>
<evidence type="ECO:0000256" key="10">
    <source>
        <dbReference type="PROSITE-ProRule" id="PRU00339"/>
    </source>
</evidence>
<feature type="compositionally biased region" description="Acidic residues" evidence="11">
    <location>
        <begin position="586"/>
        <end position="605"/>
    </location>
</feature>
<organism evidence="14 15">
    <name type="scientific">Meira miltonrushii</name>
    <dbReference type="NCBI Taxonomy" id="1280837"/>
    <lineage>
        <taxon>Eukaryota</taxon>
        <taxon>Fungi</taxon>
        <taxon>Dikarya</taxon>
        <taxon>Basidiomycota</taxon>
        <taxon>Ustilaginomycotina</taxon>
        <taxon>Exobasidiomycetes</taxon>
        <taxon>Exobasidiales</taxon>
        <taxon>Brachybasidiaceae</taxon>
        <taxon>Meira</taxon>
    </lineage>
</organism>
<evidence type="ECO:0000313" key="14">
    <source>
        <dbReference type="EMBL" id="PWN32297.1"/>
    </source>
</evidence>
<feature type="domain" description="Pre-mRNA-splicing factor Syf1/CRNKL1-like C-terminal HAT-repeats" evidence="12">
    <location>
        <begin position="225"/>
        <end position="327"/>
    </location>
</feature>
<evidence type="ECO:0000256" key="3">
    <source>
        <dbReference type="ARBA" id="ARBA00011524"/>
    </source>
</evidence>
<comment type="subcellular location">
    <subcellularLocation>
        <location evidence="1">Nucleus</location>
    </subcellularLocation>
</comment>
<feature type="region of interest" description="Disordered" evidence="11">
    <location>
        <begin position="724"/>
        <end position="771"/>
    </location>
</feature>
<dbReference type="InterPro" id="IPR055433">
    <property type="entry name" value="HAT_Syf1-like_N"/>
</dbReference>
<dbReference type="SMART" id="SM00386">
    <property type="entry name" value="HAT"/>
    <property type="match status" value="13"/>
</dbReference>
<dbReference type="STRING" id="1280837.A0A316V423"/>
<comment type="subunit">
    <text evidence="3">Associated with the spliceosome.</text>
</comment>
<dbReference type="Pfam" id="PF23233">
    <property type="entry name" value="HAT_Syf1_CNRKL1_N"/>
    <property type="match status" value="1"/>
</dbReference>
<feature type="compositionally biased region" description="Low complexity" evidence="11">
    <location>
        <begin position="730"/>
        <end position="746"/>
    </location>
</feature>
<protein>
    <recommendedName>
        <fullName evidence="16">Pre-mRNA-splicing factor CLF1</fullName>
    </recommendedName>
</protein>
<evidence type="ECO:0000256" key="4">
    <source>
        <dbReference type="ARBA" id="ARBA00022664"/>
    </source>
</evidence>
<evidence type="ECO:0000256" key="5">
    <source>
        <dbReference type="ARBA" id="ARBA00022728"/>
    </source>
</evidence>
<dbReference type="Gene3D" id="1.25.40.10">
    <property type="entry name" value="Tetratricopeptide repeat domain"/>
    <property type="match status" value="3"/>
</dbReference>
<feature type="repeat" description="TPR" evidence="10">
    <location>
        <begin position="461"/>
        <end position="494"/>
    </location>
</feature>
<name>A0A316V423_9BASI</name>
<dbReference type="EMBL" id="KZ819606">
    <property type="protein sequence ID" value="PWN32297.1"/>
    <property type="molecule type" value="Genomic_DNA"/>
</dbReference>
<dbReference type="GeneID" id="37022358"/>
<comment type="similarity">
    <text evidence="2">Belongs to the crooked-neck family.</text>
</comment>
<evidence type="ECO:0008006" key="16">
    <source>
        <dbReference type="Google" id="ProtNLM"/>
    </source>
</evidence>
<evidence type="ECO:0000313" key="15">
    <source>
        <dbReference type="Proteomes" id="UP000245771"/>
    </source>
</evidence>
<keyword evidence="15" id="KW-1185">Reference proteome</keyword>
<dbReference type="GO" id="GO:0071007">
    <property type="term" value="C:U2-type catalytic step 2 spliceosome"/>
    <property type="evidence" value="ECO:0007669"/>
    <property type="project" value="TreeGrafter"/>
</dbReference>
<sequence>MSRDARAPRIKNRAPAPVQISAEQILREAKERQDVAPVAQVRQKVEDLEELDEYRSRKRTEFETKIRRVRQNIKEWIAYAVWEASQGELPRARSVFERALDIDAHHLGLWTRYIETELKARNVQHARNLLDRAVSILPRQDTLWFKYVHLEELLGNINGARQVFERWMSWEPEEKAWDAYIGLEVRYKELEKASELWKRKINVHSEPKQFIRWAKFEEDRGAIDEARMVFAQAMEFFGEEQERMEFAQTIYTAFAKMETRLREFDRARVIYKYALDRLPKTRSSGVFASYTRFEKQHGTRAGIEDTVLGKRRIQYEEELNSNADAKFNYDTWFDYTRLEEDAYRTLASVSTSIDADDLVAARKRVRSVYEMAVANVPPSQEKRHWRRYVFLWLNFALFEELDVGDYERTREVYKAAIAIIPHKQFTFAKLWLNYANFEIRRLQLQQARKILGAAIGMCAKERIFTGYVDLELSLKEFDRARKLYERALEWNPSNSKMWIRFAELERNLFDNDRARAIFELAIRQSNDEMGGLDMPEIVWKAFIDFEFDMREWAHVQELYERLTQKTGHVKVWISYAQSWMAAAIAEEEDEDEVDEDEDEDEEEPTEKEPRVLSADELQARQDRRARAVVKTRETFERAYDDLKLRKLKEDRVVLLEAWKTFEQEHGTDEPDRLRQVEARMPRVVKKRREAQDGEGMEEYYDMLFPDDEEAQAKPSFALLQAAHAWRAKMQQQQEAANEQSAEPEQPANDDESDHASVEPNDEQMQISDEED</sequence>
<evidence type="ECO:0000259" key="12">
    <source>
        <dbReference type="Pfam" id="PF23231"/>
    </source>
</evidence>